<gene>
    <name evidence="1" type="ORF">AB4Y32_28640</name>
</gene>
<name>A0ACC6U829_9BURK</name>
<evidence type="ECO:0000313" key="1">
    <source>
        <dbReference type="EMBL" id="MEX3935722.1"/>
    </source>
</evidence>
<sequence>MNALDTALQKSFPSVMVPRSEAVEPMTAYGERLLIAANGIWLEVLRPWIRVVRRVARYDAPTAIPYGDVAESTELLCGAIPAEHVSAFYQIARAALPNEAGAWIVWNRHTRQFRTVPLPSLSHGPGHLRYERPVLDEGESVVVDCHSHGSGAAFFSRTDNDDDRHDVKLALVLGHCERAPSVAFRLCVKGIFDEKQGGIPETWRVALDSEVTA</sequence>
<protein>
    <submittedName>
        <fullName evidence="1">PRTRC system protein A</fullName>
    </submittedName>
</protein>
<reference evidence="1" key="1">
    <citation type="submission" date="2024-07" db="EMBL/GenBank/DDBJ databases">
        <title>A survey of Mimosa microsymbionts across Brazilian biomes reveals a high diversity of Paraburkholderia nodulating endemic species, but also that Cupriavidus is common as a symbiont of widespread species.</title>
        <authorList>
            <person name="Rouws L."/>
            <person name="Barauna A."/>
            <person name="Beukes C."/>
            <person name="Rouws J.R.C."/>
            <person name="De Faria S.M."/>
            <person name="Gross E."/>
            <person name="Bueno Dos Reis Junior F."/>
            <person name="Simon M.F."/>
            <person name="Maluk M."/>
            <person name="Odee D.W."/>
            <person name="Kenicer G."/>
            <person name="Young J.P.W."/>
            <person name="Reis V.M."/>
            <person name="Zilli J."/>
            <person name="James E.K."/>
        </authorList>
    </citation>
    <scope>NUCLEOTIDE SEQUENCE</scope>
    <source>
        <strain evidence="1">EG181B</strain>
    </source>
</reference>
<comment type="caution">
    <text evidence="1">The sequence shown here is derived from an EMBL/GenBank/DDBJ whole genome shotgun (WGS) entry which is preliminary data.</text>
</comment>
<evidence type="ECO:0000313" key="2">
    <source>
        <dbReference type="Proteomes" id="UP001558850"/>
    </source>
</evidence>
<proteinExistence type="predicted"/>
<dbReference type="Proteomes" id="UP001558850">
    <property type="component" value="Unassembled WGS sequence"/>
</dbReference>
<keyword evidence="2" id="KW-1185">Reference proteome</keyword>
<dbReference type="EMBL" id="JBFRCH010000023">
    <property type="protein sequence ID" value="MEX3935722.1"/>
    <property type="molecule type" value="Genomic_DNA"/>
</dbReference>
<accession>A0ACC6U829</accession>
<organism evidence="1 2">
    <name type="scientific">Paraburkholderia phymatum</name>
    <dbReference type="NCBI Taxonomy" id="148447"/>
    <lineage>
        <taxon>Bacteria</taxon>
        <taxon>Pseudomonadati</taxon>
        <taxon>Pseudomonadota</taxon>
        <taxon>Betaproteobacteria</taxon>
        <taxon>Burkholderiales</taxon>
        <taxon>Burkholderiaceae</taxon>
        <taxon>Paraburkholderia</taxon>
    </lineage>
</organism>